<organism evidence="1 2">
    <name type="scientific">Phycomyces blakesleeanus (strain ATCC 8743b / DSM 1359 / FGSC 10004 / NBRC 33097 / NRRL 1555)</name>
    <dbReference type="NCBI Taxonomy" id="763407"/>
    <lineage>
        <taxon>Eukaryota</taxon>
        <taxon>Fungi</taxon>
        <taxon>Fungi incertae sedis</taxon>
        <taxon>Mucoromycota</taxon>
        <taxon>Mucoromycotina</taxon>
        <taxon>Mucoromycetes</taxon>
        <taxon>Mucorales</taxon>
        <taxon>Phycomycetaceae</taxon>
        <taxon>Phycomyces</taxon>
    </lineage>
</organism>
<gene>
    <name evidence="1" type="ORF">PHYBLDRAFT_59232</name>
</gene>
<keyword evidence="2" id="KW-1185">Reference proteome</keyword>
<proteinExistence type="predicted"/>
<dbReference type="VEuPathDB" id="FungiDB:PHYBLDRAFT_59232"/>
<protein>
    <submittedName>
        <fullName evidence="1">Uncharacterized protein</fullName>
    </submittedName>
</protein>
<dbReference type="Proteomes" id="UP000077315">
    <property type="component" value="Unassembled WGS sequence"/>
</dbReference>
<reference evidence="2" key="1">
    <citation type="submission" date="2015-06" db="EMBL/GenBank/DDBJ databases">
        <title>Expansion of signal transduction pathways in fungi by whole-genome duplication.</title>
        <authorList>
            <consortium name="DOE Joint Genome Institute"/>
            <person name="Corrochano L.M."/>
            <person name="Kuo A."/>
            <person name="Marcet-Houben M."/>
            <person name="Polaino S."/>
            <person name="Salamov A."/>
            <person name="Villalobos J.M."/>
            <person name="Alvarez M.I."/>
            <person name="Avalos J."/>
            <person name="Benito E.P."/>
            <person name="Benoit I."/>
            <person name="Burger G."/>
            <person name="Camino L.P."/>
            <person name="Canovas D."/>
            <person name="Cerda-Olmedo E."/>
            <person name="Cheng J.-F."/>
            <person name="Dominguez A."/>
            <person name="Elias M."/>
            <person name="Eslava A.P."/>
            <person name="Glaser F."/>
            <person name="Grimwood J."/>
            <person name="Gutierrez G."/>
            <person name="Heitman J."/>
            <person name="Henrissat B."/>
            <person name="Iturriaga E.A."/>
            <person name="Lang B.F."/>
            <person name="Lavin J.L."/>
            <person name="Lee S."/>
            <person name="Li W."/>
            <person name="Lindquist E."/>
            <person name="Lopez-Garcia S."/>
            <person name="Luque E.M."/>
            <person name="Marcos A.T."/>
            <person name="Martin J."/>
            <person name="McCluskey K."/>
            <person name="Medina H.R."/>
            <person name="Miralles-Duran A."/>
            <person name="Miyazaki A."/>
            <person name="Munoz-Torres E."/>
            <person name="Oguiza J.A."/>
            <person name="Ohm R."/>
            <person name="Olmedo M."/>
            <person name="Orejas M."/>
            <person name="Ortiz-Castellanos L."/>
            <person name="Pisabarro A.G."/>
            <person name="Rodriguez-Romero J."/>
            <person name="Ruiz-Herrera J."/>
            <person name="Ruiz-Vazquez R."/>
            <person name="Sanz C."/>
            <person name="Schackwitz W."/>
            <person name="Schmutz J."/>
            <person name="Shahriari M."/>
            <person name="Shelest E."/>
            <person name="Silva-Franco F."/>
            <person name="Soanes D."/>
            <person name="Syed K."/>
            <person name="Tagua V.G."/>
            <person name="Talbot N.J."/>
            <person name="Thon M."/>
            <person name="De vries R.P."/>
            <person name="Wiebenga A."/>
            <person name="Yadav J.S."/>
            <person name="Braun E.L."/>
            <person name="Baker S."/>
            <person name="Garre V."/>
            <person name="Horwitz B."/>
            <person name="Torres-Martinez S."/>
            <person name="Idnurm A."/>
            <person name="Herrera-Estrella A."/>
            <person name="Gabaldon T."/>
            <person name="Grigoriev I.V."/>
        </authorList>
    </citation>
    <scope>NUCLEOTIDE SEQUENCE [LARGE SCALE GENOMIC DNA]</scope>
    <source>
        <strain evidence="2">NRRL 1555(-)</strain>
    </source>
</reference>
<dbReference type="OrthoDB" id="2290935at2759"/>
<dbReference type="EMBL" id="KV440972">
    <property type="protein sequence ID" value="OAD80198.1"/>
    <property type="molecule type" value="Genomic_DNA"/>
</dbReference>
<dbReference type="RefSeq" id="XP_018298238.1">
    <property type="nucleotide sequence ID" value="XM_018440456.1"/>
</dbReference>
<evidence type="ECO:0000313" key="2">
    <source>
        <dbReference type="Proteomes" id="UP000077315"/>
    </source>
</evidence>
<name>A0A167QSP2_PHYB8</name>
<dbReference type="GeneID" id="29001362"/>
<dbReference type="AlphaFoldDB" id="A0A167QSP2"/>
<evidence type="ECO:0000313" key="1">
    <source>
        <dbReference type="EMBL" id="OAD80198.1"/>
    </source>
</evidence>
<dbReference type="InParanoid" id="A0A167QSP2"/>
<sequence>MFSITNTLPYEYQLCHTCYSNKAIAVACQKLCLGKMLKAMMNNEVSEDDSSSESSQFMLSAIPSLMLEENTNMISNEISDISNNTDLDKPMYDIEYESNMRESVDIDGSKSATSPLVFDFSQPSPVLSNNDAKNLEFIKIINDFGISCQAHKKLAAHLNNILEMSTKITYRVCTPYLGKELLKHFSGVEETVYDVCQSGFMMFNVAEKVACKRCGKARYKSNKTDKDGMPIAEKTMVQISLASDTRHEMLYHHNHEQKADGSKVEIFARHTYQSIKHLFSGENDVAISLSVNGFAPHNVPSSITILHATVLNLSLMVHYEKSQMLQIAIISGPSALLDFWSFLKPTLADLKVLQEEGMIVVTPTLTIHTKVHVLVVTGDILAVAKLACHTGHMSKTNLSSKSLVGQSPLSSLASFMGPFFFTLDEIHGLCHRIGKQVWGLIGGKYGIKHSLFLPANVLKEIGVAMVATRKTVPTAFHGSWRNVSKYSRYFKTVDCADFLLFVVPTLVAERHLLQHYPNMIGAFGPPRAYSTRSVEHAIGKYSHAIKSNLAIGMNAGNVMVWLARTWQLLTDSEGGKWRDVVLQYEDMSAGWLITSEGKHVSADSDIEFWGPLGYKTIDDSFEDISCLLILIRDFYRSKGVECGTIEPAIITSHKAFIKDCVVDFSFSQKTLRKAHHICLQMQVDLFTNVCRQYTPMAKDFFGKVILFFEHENSSKRWPLVLVLIYSTVLYNDIPVVVNGQLKPKVVHLADVKELVGLVVSDAMGSTTTPTTTKYIVWPELNRSPKLNLG</sequence>
<dbReference type="STRING" id="763407.A0A167QSP2"/>
<accession>A0A167QSP2</accession>